<dbReference type="EMBL" id="JABBNT010000005">
    <property type="protein sequence ID" value="NMM45979.1"/>
    <property type="molecule type" value="Genomic_DNA"/>
</dbReference>
<dbReference type="Gene3D" id="6.10.340.10">
    <property type="match status" value="1"/>
</dbReference>
<dbReference type="RefSeq" id="WP_169626379.1">
    <property type="nucleotide sequence ID" value="NZ_JABBNT010000005.1"/>
</dbReference>
<comment type="subcellular location">
    <subcellularLocation>
        <location evidence="1">Cell inner membrane</location>
        <topology evidence="1">Multi-pass membrane protein</topology>
    </subcellularLocation>
</comment>
<dbReference type="SUPFAM" id="SSF58104">
    <property type="entry name" value="Methyl-accepting chemotaxis protein (MCP) signaling domain"/>
    <property type="match status" value="1"/>
</dbReference>
<dbReference type="InterPro" id="IPR003660">
    <property type="entry name" value="HAMP_dom"/>
</dbReference>
<evidence type="ECO:0000256" key="5">
    <source>
        <dbReference type="PROSITE-ProRule" id="PRU00284"/>
    </source>
</evidence>
<dbReference type="Proteomes" id="UP000539372">
    <property type="component" value="Unassembled WGS sequence"/>
</dbReference>
<dbReference type="Gene3D" id="3.30.450.20">
    <property type="entry name" value="PAS domain"/>
    <property type="match status" value="2"/>
</dbReference>
<dbReference type="PROSITE" id="PS50885">
    <property type="entry name" value="HAMP"/>
    <property type="match status" value="1"/>
</dbReference>
<comment type="similarity">
    <text evidence="4">Belongs to the methyl-accepting chemotaxis (MCP) protein family.</text>
</comment>
<evidence type="ECO:0000259" key="10">
    <source>
        <dbReference type="PROSITE" id="PS50885"/>
    </source>
</evidence>
<evidence type="ECO:0008006" key="13">
    <source>
        <dbReference type="Google" id="ProtNLM"/>
    </source>
</evidence>
<gene>
    <name evidence="11" type="ORF">HH303_15890</name>
</gene>
<keyword evidence="3 5" id="KW-0807">Transducer</keyword>
<dbReference type="GO" id="GO:0005886">
    <property type="term" value="C:plasma membrane"/>
    <property type="evidence" value="ECO:0007669"/>
    <property type="project" value="UniProtKB-SubCell"/>
</dbReference>
<feature type="domain" description="HAMP" evidence="10">
    <location>
        <begin position="350"/>
        <end position="398"/>
    </location>
</feature>
<dbReference type="PROSITE" id="PS50192">
    <property type="entry name" value="T_SNARE"/>
    <property type="match status" value="1"/>
</dbReference>
<evidence type="ECO:0000256" key="6">
    <source>
        <dbReference type="SAM" id="MobiDB-lite"/>
    </source>
</evidence>
<dbReference type="InterPro" id="IPR004089">
    <property type="entry name" value="MCPsignal_dom"/>
</dbReference>
<evidence type="ECO:0000256" key="3">
    <source>
        <dbReference type="ARBA" id="ARBA00023224"/>
    </source>
</evidence>
<evidence type="ECO:0000259" key="9">
    <source>
        <dbReference type="PROSITE" id="PS50192"/>
    </source>
</evidence>
<dbReference type="Pfam" id="PF22673">
    <property type="entry name" value="MCP-like_PDC_1"/>
    <property type="match status" value="1"/>
</dbReference>
<dbReference type="Pfam" id="PF00015">
    <property type="entry name" value="MCPsignal"/>
    <property type="match status" value="1"/>
</dbReference>
<feature type="transmembrane region" description="Helical" evidence="7">
    <location>
        <begin position="12"/>
        <end position="32"/>
    </location>
</feature>
<sequence>MKNLSLGAKMSVVCGVIVAILLGAGIFVQTSYVGNVVHDEAAEQAQAIADAQAEQVSNFLNQLMKVSEITANSVYGLMEAGNQNRDDYIAILKASMDRSDELNGLWFGFEPNAFDGKDADYVQPNDDGPYYKANGRFVPYFYNFYDGNGVVPSLLTSLEADNPSAGYYQIPFQSKKPSVLDPIAYDSIIEGQIITLVSSAIPLMKDGKAIGVVGADIDLTDLSQEFEKLKPLGTGSVRMITNSGVWVTHSNTDMIGKPLGEAEPFFATVKGRIAKGESWLEESDGMLHVFSPVNVILNDKPWSVVVSVPLETINASADRVRTTALIGGIVIIVIVCVVLFFSGKIMVGGPLSQSIAAIATMQSGDYAKEVPDRERGDEVGAINTALEEFRGSALRMQELERQSREAEERASNERAEARRKMADDFESSVGAIIKVVSEAAANMNRSATAMQGTADDTSQKATSVAAAAEEASVNVNTVASSTEELSASVREISEQVNRSASIANEAVDEAEEANTMVRGLADAAGRINEIVDLINDIAEQTNLLALNATIEAARAGDAGKGFAVVANEVKSLATQTARATEEIVQQIGSVQTETKRSVDAIQHIAQTIASIQSSSTTIAAAIEEQQAATSEISNSVQQAASGTQEVASNVVGMQQTAVSAGDAASLVRSASEDLAVQAQELESQVHSFLTQLRA</sequence>
<dbReference type="PANTHER" id="PTHR32089">
    <property type="entry name" value="METHYL-ACCEPTING CHEMOTAXIS PROTEIN MCPB"/>
    <property type="match status" value="1"/>
</dbReference>
<evidence type="ECO:0000313" key="12">
    <source>
        <dbReference type="Proteomes" id="UP000539372"/>
    </source>
</evidence>
<keyword evidence="7" id="KW-1133">Transmembrane helix</keyword>
<proteinExistence type="inferred from homology"/>
<evidence type="ECO:0000256" key="7">
    <source>
        <dbReference type="SAM" id="Phobius"/>
    </source>
</evidence>
<feature type="domain" description="T-SNARE coiled-coil homology" evidence="9">
    <location>
        <begin position="591"/>
        <end position="653"/>
    </location>
</feature>
<feature type="domain" description="Methyl-accepting transducer" evidence="8">
    <location>
        <begin position="439"/>
        <end position="675"/>
    </location>
</feature>
<keyword evidence="7" id="KW-0472">Membrane</keyword>
<keyword evidence="2" id="KW-0997">Cell inner membrane</keyword>
<keyword evidence="7" id="KW-0812">Transmembrane</keyword>
<accession>A0A7Y0E2E2</accession>
<protein>
    <recommendedName>
        <fullName evidence="13">Methyl-accepting chemotaxis protein</fullName>
    </recommendedName>
</protein>
<dbReference type="PANTHER" id="PTHR32089:SF112">
    <property type="entry name" value="LYSOZYME-LIKE PROTEIN-RELATED"/>
    <property type="match status" value="1"/>
</dbReference>
<feature type="transmembrane region" description="Helical" evidence="7">
    <location>
        <begin position="324"/>
        <end position="343"/>
    </location>
</feature>
<dbReference type="GO" id="GO:0007165">
    <property type="term" value="P:signal transduction"/>
    <property type="evidence" value="ECO:0007669"/>
    <property type="project" value="UniProtKB-KW"/>
</dbReference>
<evidence type="ECO:0000313" key="11">
    <source>
        <dbReference type="EMBL" id="NMM45979.1"/>
    </source>
</evidence>
<dbReference type="AlphaFoldDB" id="A0A7Y0E2E2"/>
<feature type="region of interest" description="Disordered" evidence="6">
    <location>
        <begin position="398"/>
        <end position="421"/>
    </location>
</feature>
<comment type="caution">
    <text evidence="11">The sequence shown here is derived from an EMBL/GenBank/DDBJ whole genome shotgun (WGS) entry which is preliminary data.</text>
</comment>
<organism evidence="11 12">
    <name type="scientific">Pacificispira spongiicola</name>
    <dbReference type="NCBI Taxonomy" id="2729598"/>
    <lineage>
        <taxon>Bacteria</taxon>
        <taxon>Pseudomonadati</taxon>
        <taxon>Pseudomonadota</taxon>
        <taxon>Alphaproteobacteria</taxon>
        <taxon>Rhodospirillales</taxon>
        <taxon>Rhodospirillaceae</taxon>
        <taxon>Pacificispira</taxon>
    </lineage>
</organism>
<dbReference type="PROSITE" id="PS50111">
    <property type="entry name" value="CHEMOTAXIS_TRANSDUC_2"/>
    <property type="match status" value="1"/>
</dbReference>
<keyword evidence="2" id="KW-1003">Cell membrane</keyword>
<dbReference type="Gene3D" id="1.10.287.950">
    <property type="entry name" value="Methyl-accepting chemotaxis protein"/>
    <property type="match status" value="1"/>
</dbReference>
<evidence type="ECO:0000256" key="4">
    <source>
        <dbReference type="ARBA" id="ARBA00029447"/>
    </source>
</evidence>
<evidence type="ECO:0000256" key="1">
    <source>
        <dbReference type="ARBA" id="ARBA00004429"/>
    </source>
</evidence>
<keyword evidence="12" id="KW-1185">Reference proteome</keyword>
<evidence type="ECO:0000256" key="2">
    <source>
        <dbReference type="ARBA" id="ARBA00022519"/>
    </source>
</evidence>
<evidence type="ECO:0000259" key="8">
    <source>
        <dbReference type="PROSITE" id="PS50111"/>
    </source>
</evidence>
<name>A0A7Y0E2E2_9PROT</name>
<dbReference type="CDD" id="cd12913">
    <property type="entry name" value="PDC1_MCP_like"/>
    <property type="match status" value="1"/>
</dbReference>
<reference evidence="11 12" key="1">
    <citation type="submission" date="2020-04" db="EMBL/GenBank/DDBJ databases">
        <title>Rhodospirillaceae bacterium KN72 isolated from deep sea.</title>
        <authorList>
            <person name="Zhang D.-C."/>
        </authorList>
    </citation>
    <scope>NUCLEOTIDE SEQUENCE [LARGE SCALE GENOMIC DNA]</scope>
    <source>
        <strain evidence="11 12">KN72</strain>
    </source>
</reference>
<dbReference type="InterPro" id="IPR000727">
    <property type="entry name" value="T_SNARE_dom"/>
</dbReference>
<dbReference type="SMART" id="SM00283">
    <property type="entry name" value="MA"/>
    <property type="match status" value="1"/>
</dbReference>